<feature type="transmembrane region" description="Helical" evidence="12">
    <location>
        <begin position="676"/>
        <end position="696"/>
    </location>
</feature>
<keyword evidence="16" id="KW-1185">Reference proteome</keyword>
<evidence type="ECO:0000259" key="13">
    <source>
        <dbReference type="Pfam" id="PF08172"/>
    </source>
</evidence>
<feature type="coiled-coil region" evidence="10">
    <location>
        <begin position="546"/>
        <end position="587"/>
    </location>
</feature>
<evidence type="ECO:0000256" key="10">
    <source>
        <dbReference type="SAM" id="Coils"/>
    </source>
</evidence>
<feature type="coiled-coil region" evidence="10">
    <location>
        <begin position="156"/>
        <end position="237"/>
    </location>
</feature>
<evidence type="ECO:0000256" key="2">
    <source>
        <dbReference type="ARBA" id="ARBA00006415"/>
    </source>
</evidence>
<evidence type="ECO:0000256" key="6">
    <source>
        <dbReference type="ARBA" id="ARBA00022989"/>
    </source>
</evidence>
<feature type="compositionally biased region" description="Polar residues" evidence="11">
    <location>
        <begin position="1"/>
        <end position="18"/>
    </location>
</feature>
<evidence type="ECO:0000256" key="1">
    <source>
        <dbReference type="ARBA" id="ARBA00004409"/>
    </source>
</evidence>
<keyword evidence="5 12" id="KW-0812">Transmembrane</keyword>
<evidence type="ECO:0000256" key="12">
    <source>
        <dbReference type="SAM" id="Phobius"/>
    </source>
</evidence>
<evidence type="ECO:0000259" key="14">
    <source>
        <dbReference type="Pfam" id="PF25398"/>
    </source>
</evidence>
<evidence type="ECO:0000256" key="4">
    <source>
        <dbReference type="ARBA" id="ARBA00022448"/>
    </source>
</evidence>
<dbReference type="PANTHER" id="PTHR14043:SF2">
    <property type="entry name" value="HOMEOBOX PROTEIN CUT"/>
    <property type="match status" value="1"/>
</dbReference>
<dbReference type="Pfam" id="PF08172">
    <property type="entry name" value="CASP_C"/>
    <property type="match status" value="1"/>
</dbReference>
<feature type="domain" description="Cux N-terminal" evidence="14">
    <location>
        <begin position="29"/>
        <end position="141"/>
    </location>
</feature>
<evidence type="ECO:0000313" key="15">
    <source>
        <dbReference type="EMBL" id="KAF1811740.1"/>
    </source>
</evidence>
<dbReference type="Proteomes" id="UP000504638">
    <property type="component" value="Unplaced"/>
</dbReference>
<evidence type="ECO:0000256" key="5">
    <source>
        <dbReference type="ARBA" id="ARBA00022692"/>
    </source>
</evidence>
<comment type="similarity">
    <text evidence="2">Belongs to the CASP family.</text>
</comment>
<feature type="region of interest" description="Disordered" evidence="11">
    <location>
        <begin position="1"/>
        <end position="20"/>
    </location>
</feature>
<keyword evidence="7" id="KW-0333">Golgi apparatus</keyword>
<dbReference type="InterPro" id="IPR057476">
    <property type="entry name" value="Cux_N"/>
</dbReference>
<organism evidence="15">
    <name type="scientific">Eremomyces bilateralis CBS 781.70</name>
    <dbReference type="NCBI Taxonomy" id="1392243"/>
    <lineage>
        <taxon>Eukaryota</taxon>
        <taxon>Fungi</taxon>
        <taxon>Dikarya</taxon>
        <taxon>Ascomycota</taxon>
        <taxon>Pezizomycotina</taxon>
        <taxon>Dothideomycetes</taxon>
        <taxon>Dothideomycetes incertae sedis</taxon>
        <taxon>Eremomycetales</taxon>
        <taxon>Eremomycetaceae</taxon>
        <taxon>Eremomyces</taxon>
    </lineage>
</organism>
<dbReference type="OrthoDB" id="10257567at2759"/>
<protein>
    <recommendedName>
        <fullName evidence="3">Protein CASP</fullName>
    </recommendedName>
</protein>
<dbReference type="EMBL" id="ML975160">
    <property type="protein sequence ID" value="KAF1811740.1"/>
    <property type="molecule type" value="Genomic_DNA"/>
</dbReference>
<dbReference type="InterPro" id="IPR012955">
    <property type="entry name" value="CASP_C"/>
</dbReference>
<dbReference type="Pfam" id="PF25398">
    <property type="entry name" value="CUX1_N"/>
    <property type="match status" value="1"/>
</dbReference>
<name>A0A6G1G1E0_9PEZI</name>
<comment type="subcellular location">
    <subcellularLocation>
        <location evidence="1">Golgi apparatus membrane</location>
        <topology evidence="1">Single-pass type IV membrane protein</topology>
    </subcellularLocation>
</comment>
<reference evidence="15 17" key="1">
    <citation type="submission" date="2020-01" db="EMBL/GenBank/DDBJ databases">
        <authorList>
            <consortium name="DOE Joint Genome Institute"/>
            <person name="Haridas S."/>
            <person name="Albert R."/>
            <person name="Binder M."/>
            <person name="Bloem J."/>
            <person name="Labutti K."/>
            <person name="Salamov A."/>
            <person name="Andreopoulos B."/>
            <person name="Baker S.E."/>
            <person name="Barry K."/>
            <person name="Bills G."/>
            <person name="Bluhm B.H."/>
            <person name="Cannon C."/>
            <person name="Castanera R."/>
            <person name="Culley D.E."/>
            <person name="Daum C."/>
            <person name="Ezra D."/>
            <person name="Gonzalez J.B."/>
            <person name="Henrissat B."/>
            <person name="Kuo A."/>
            <person name="Liang C."/>
            <person name="Lipzen A."/>
            <person name="Lutzoni F."/>
            <person name="Magnuson J."/>
            <person name="Mondo S."/>
            <person name="Nolan M."/>
            <person name="Ohm R."/>
            <person name="Pangilinan J."/>
            <person name="Park H.-J."/>
            <person name="Ramirez L."/>
            <person name="Alfaro M."/>
            <person name="Sun H."/>
            <person name="Tritt A."/>
            <person name="Yoshinaga Y."/>
            <person name="Zwiers L.-H."/>
            <person name="Turgeon B.G."/>
            <person name="Goodwin S.B."/>
            <person name="Spatafora J.W."/>
            <person name="Crous P.W."/>
            <person name="Grigoriev I.V."/>
        </authorList>
    </citation>
    <scope>NUCLEOTIDE SEQUENCE</scope>
    <source>
        <strain evidence="15 17">CBS 781.70</strain>
    </source>
</reference>
<feature type="region of interest" description="Disordered" evidence="11">
    <location>
        <begin position="495"/>
        <end position="537"/>
    </location>
</feature>
<dbReference type="GO" id="GO:0000139">
    <property type="term" value="C:Golgi membrane"/>
    <property type="evidence" value="ECO:0007669"/>
    <property type="project" value="UniProtKB-SubCell"/>
</dbReference>
<dbReference type="GeneID" id="54417059"/>
<feature type="domain" description="CASP C-terminal" evidence="13">
    <location>
        <begin position="440"/>
        <end position="692"/>
    </location>
</feature>
<evidence type="ECO:0000256" key="11">
    <source>
        <dbReference type="SAM" id="MobiDB-lite"/>
    </source>
</evidence>
<proteinExistence type="inferred from homology"/>
<feature type="coiled-coil region" evidence="10">
    <location>
        <begin position="271"/>
        <end position="362"/>
    </location>
</feature>
<reference evidence="17" key="3">
    <citation type="submission" date="2025-04" db="UniProtKB">
        <authorList>
            <consortium name="RefSeq"/>
        </authorList>
    </citation>
    <scope>IDENTIFICATION</scope>
    <source>
        <strain evidence="17">CBS 781.70</strain>
    </source>
</reference>
<dbReference type="RefSeq" id="XP_033533371.1">
    <property type="nucleotide sequence ID" value="XM_033676489.1"/>
</dbReference>
<evidence type="ECO:0000313" key="16">
    <source>
        <dbReference type="Proteomes" id="UP000504638"/>
    </source>
</evidence>
<dbReference type="GO" id="GO:0006891">
    <property type="term" value="P:intra-Golgi vesicle-mediated transport"/>
    <property type="evidence" value="ECO:0007669"/>
    <property type="project" value="InterPro"/>
</dbReference>
<reference evidence="17" key="2">
    <citation type="submission" date="2020-04" db="EMBL/GenBank/DDBJ databases">
        <authorList>
            <consortium name="NCBI Genome Project"/>
        </authorList>
    </citation>
    <scope>NUCLEOTIDE SEQUENCE</scope>
    <source>
        <strain evidence="17">CBS 781.70</strain>
    </source>
</reference>
<evidence type="ECO:0000256" key="9">
    <source>
        <dbReference type="ARBA" id="ARBA00023136"/>
    </source>
</evidence>
<evidence type="ECO:0000256" key="3">
    <source>
        <dbReference type="ARBA" id="ARBA00018691"/>
    </source>
</evidence>
<evidence type="ECO:0000256" key="7">
    <source>
        <dbReference type="ARBA" id="ARBA00023034"/>
    </source>
</evidence>
<keyword evidence="4" id="KW-0813">Transport</keyword>
<keyword evidence="8 10" id="KW-0175">Coiled coil</keyword>
<dbReference type="AlphaFoldDB" id="A0A6G1G1E0"/>
<gene>
    <name evidence="15 17" type="ORF">P152DRAFT_398839</name>
</gene>
<keyword evidence="6 12" id="KW-1133">Transmembrane helix</keyword>
<keyword evidence="9 12" id="KW-0472">Membrane</keyword>
<evidence type="ECO:0000313" key="17">
    <source>
        <dbReference type="RefSeq" id="XP_033533371.1"/>
    </source>
</evidence>
<accession>A0A6G1G1E0</accession>
<evidence type="ECO:0000256" key="8">
    <source>
        <dbReference type="ARBA" id="ARBA00023054"/>
    </source>
</evidence>
<dbReference type="PANTHER" id="PTHR14043">
    <property type="entry name" value="CCAAT DISPLACEMENT PROTEIN-RELATED"/>
    <property type="match status" value="1"/>
</dbReference>
<sequence>MDPNVTIQGAQQEQSQADAVQDGVNAAVEEENKFQRAIAAWRDIDLTALVPKLDTTASDIVAHQRDALIQRKDLAQKTKDFRKLDDTGKLAEVKALLKAYQTFIDLITNQSKTVQSGFLQVYSPLSEAPDPYPLLETSIDSLITAEEIVPRLTEENGRLQSQVATLTAQLEDTEKQLESERTTRQSLEISRDEKIKEVETSWSAVLSEKQDNWEAKERNLEEKVENQDRLLKELKASYEVSQRLGRSEDGDAELRHSGATAAELEIVSSELDRVNVRLAEVEGRNEQLRIQLAHSASQHPSHPVEDDPAYLRLRSENQSLRRKMENTKLDRDSQTRKIEGELRSLERELASIKQERDGLKDKLHKYSDYDDIKSELEVLKTIEFATIEDDDEADGTEHNGEKRSRDNLEQLLLSRNKKLTNDLTLLRVSHADLQRRLDSLTSDFNNTTADLEKSKSLNQTLESDLLSLQQEATNAFSQPGFSSAASVAGTYTSRFPSSARSTARGKGSSPTSSIISGWDPIPNSPSPSTEGVGGGSGILPMVTAQRDRFKKKIAELEGELQKQYATVSSLRNEIASLQKDNLSLYEKSRYLSSFSSASPAGRGSMAPNPNPSKIDMPGAAEDKYRTMYEGQLGLAPFERWRSRENARNMKRMSLPERTLLQVTKVVFSSRLGRNIFAVYLLALHMVVLMLLIPGHGAHHAQVMARSVTSTVDEGGKSG</sequence>